<keyword evidence="3 5" id="KW-0863">Zinc-finger</keyword>
<dbReference type="GO" id="GO:0000175">
    <property type="term" value="F:3'-5'-RNA exonuclease activity"/>
    <property type="evidence" value="ECO:0007669"/>
    <property type="project" value="TreeGrafter"/>
</dbReference>
<dbReference type="GO" id="GO:0017069">
    <property type="term" value="F:snRNA binding"/>
    <property type="evidence" value="ECO:0007669"/>
    <property type="project" value="TreeGrafter"/>
</dbReference>
<dbReference type="EMBL" id="OC860176">
    <property type="protein sequence ID" value="CAD7628331.1"/>
    <property type="molecule type" value="Genomic_DNA"/>
</dbReference>
<dbReference type="EMBL" id="CAJPIZ010005601">
    <property type="protein sequence ID" value="CAG2108761.1"/>
    <property type="molecule type" value="Genomic_DNA"/>
</dbReference>
<name>A0A7R9KSS7_9ACAR</name>
<evidence type="ECO:0000259" key="7">
    <source>
        <dbReference type="PROSITE" id="PS50103"/>
    </source>
</evidence>
<dbReference type="InterPro" id="IPR036855">
    <property type="entry name" value="Znf_CCCH_sf"/>
</dbReference>
<keyword evidence="2 5" id="KW-0479">Metal-binding</keyword>
<dbReference type="InterPro" id="IPR006941">
    <property type="entry name" value="RNase_CAF1"/>
</dbReference>
<dbReference type="PANTHER" id="PTHR15092">
    <property type="entry name" value="POLY A -SPECIFIC RIBONUCLEASE/TARGET OF EGR1, MEMBER 1"/>
    <property type="match status" value="1"/>
</dbReference>
<accession>A0A7R9KSS7</accession>
<dbReference type="Proteomes" id="UP000759131">
    <property type="component" value="Unassembled WGS sequence"/>
</dbReference>
<dbReference type="SUPFAM" id="SSF90229">
    <property type="entry name" value="CCCH zinc finger"/>
    <property type="match status" value="1"/>
</dbReference>
<dbReference type="GO" id="GO:0034472">
    <property type="term" value="P:snRNA 3'-end processing"/>
    <property type="evidence" value="ECO:0007669"/>
    <property type="project" value="TreeGrafter"/>
</dbReference>
<feature type="coiled-coil region" evidence="6">
    <location>
        <begin position="382"/>
        <end position="409"/>
    </location>
</feature>
<evidence type="ECO:0000256" key="3">
    <source>
        <dbReference type="ARBA" id="ARBA00022771"/>
    </source>
</evidence>
<evidence type="ECO:0000313" key="9">
    <source>
        <dbReference type="Proteomes" id="UP000759131"/>
    </source>
</evidence>
<dbReference type="GO" id="GO:0008270">
    <property type="term" value="F:zinc ion binding"/>
    <property type="evidence" value="ECO:0007669"/>
    <property type="project" value="UniProtKB-KW"/>
</dbReference>
<protein>
    <recommendedName>
        <fullName evidence="7">C3H1-type domain-containing protein</fullName>
    </recommendedName>
</protein>
<dbReference type="PANTHER" id="PTHR15092:SF37">
    <property type="entry name" value="TARGET OF EGR1 PROTEIN 1"/>
    <property type="match status" value="1"/>
</dbReference>
<evidence type="ECO:0000313" key="8">
    <source>
        <dbReference type="EMBL" id="CAD7628331.1"/>
    </source>
</evidence>
<comment type="similarity">
    <text evidence="1">Belongs to the CAF1 family.</text>
</comment>
<dbReference type="GO" id="GO:0015030">
    <property type="term" value="C:Cajal body"/>
    <property type="evidence" value="ECO:0007669"/>
    <property type="project" value="TreeGrafter"/>
</dbReference>
<evidence type="ECO:0000256" key="4">
    <source>
        <dbReference type="ARBA" id="ARBA00022833"/>
    </source>
</evidence>
<dbReference type="InterPro" id="IPR051181">
    <property type="entry name" value="CAF1_poly(A)_ribonucleases"/>
</dbReference>
<dbReference type="InterPro" id="IPR036397">
    <property type="entry name" value="RNaseH_sf"/>
</dbReference>
<gene>
    <name evidence="8" type="ORF">OSB1V03_LOCUS8753</name>
</gene>
<reference evidence="8" key="1">
    <citation type="submission" date="2020-11" db="EMBL/GenBank/DDBJ databases">
        <authorList>
            <person name="Tran Van P."/>
        </authorList>
    </citation>
    <scope>NUCLEOTIDE SEQUENCE</scope>
</reference>
<dbReference type="SUPFAM" id="SSF53098">
    <property type="entry name" value="Ribonuclease H-like"/>
    <property type="match status" value="1"/>
</dbReference>
<keyword evidence="9" id="KW-1185">Reference proteome</keyword>
<proteinExistence type="inferred from homology"/>
<organism evidence="8">
    <name type="scientific">Medioppia subpectinata</name>
    <dbReference type="NCBI Taxonomy" id="1979941"/>
    <lineage>
        <taxon>Eukaryota</taxon>
        <taxon>Metazoa</taxon>
        <taxon>Ecdysozoa</taxon>
        <taxon>Arthropoda</taxon>
        <taxon>Chelicerata</taxon>
        <taxon>Arachnida</taxon>
        <taxon>Acari</taxon>
        <taxon>Acariformes</taxon>
        <taxon>Sarcoptiformes</taxon>
        <taxon>Oribatida</taxon>
        <taxon>Brachypylina</taxon>
        <taxon>Oppioidea</taxon>
        <taxon>Oppiidae</taxon>
        <taxon>Medioppia</taxon>
    </lineage>
</organism>
<dbReference type="InterPro" id="IPR000571">
    <property type="entry name" value="Znf_CCCH"/>
</dbReference>
<dbReference type="PROSITE" id="PS50103">
    <property type="entry name" value="ZF_C3H1"/>
    <property type="match status" value="1"/>
</dbReference>
<evidence type="ECO:0000256" key="6">
    <source>
        <dbReference type="SAM" id="Coils"/>
    </source>
</evidence>
<dbReference type="Pfam" id="PF04857">
    <property type="entry name" value="CAF1"/>
    <property type="match status" value="2"/>
</dbReference>
<evidence type="ECO:0000256" key="1">
    <source>
        <dbReference type="ARBA" id="ARBA00008372"/>
    </source>
</evidence>
<sequence>MAVSMEREVPVLRDNHSLSLVPCGHITANNVSNWWPRVMTCVRDSHFVAVDLELSGLGPRDRLNAKQIDDRYEGVVSAAKSRAVLSIGLAFFNFCDNDVNETTINTNSEINCDTNSSERTINSDNLNECLSDSVENVNKFEALLDPQLMAKLENESNGCVDSSDKQWKISAQVFNALCLCEEEYVCEPETMRFLAGHGFDFNGQCLHGLSYHRGNDFLTEYEDLTTPSLRNLIAEIIRHKLPIVLHNGFIDLIFLYQNFYSDLPQDLQTFIADLVELFPAGIFDTKYIADFHDRLNRSYLEYLFYERQRFNIERSMKGQISIDITFPSLSHHISSDIEFKDLSTKILSESDLIVDICYDYANHGWCKLNHTCSRSHNIDHILDQKKNRSKRMKKLIKNMKKKSEELRIESTSGGDNSSIESVNTKHSKQGVHRAGYDAFMTGYCFAFYIAINAKTRPNPSKPLCVKSLGISHIVNNIYLTGKDQSLRINASSFAKTSANHKNKIQRIRAAK</sequence>
<keyword evidence="6" id="KW-0175">Coiled coil</keyword>
<keyword evidence="4 5" id="KW-0862">Zinc</keyword>
<dbReference type="OrthoDB" id="414075at2759"/>
<evidence type="ECO:0000256" key="5">
    <source>
        <dbReference type="PROSITE-ProRule" id="PRU00723"/>
    </source>
</evidence>
<dbReference type="AlphaFoldDB" id="A0A7R9KSS7"/>
<feature type="zinc finger region" description="C3H1-type" evidence="5">
    <location>
        <begin position="356"/>
        <end position="379"/>
    </location>
</feature>
<evidence type="ECO:0000256" key="2">
    <source>
        <dbReference type="ARBA" id="ARBA00022723"/>
    </source>
</evidence>
<dbReference type="Gene3D" id="3.30.420.10">
    <property type="entry name" value="Ribonuclease H-like superfamily/Ribonuclease H"/>
    <property type="match status" value="2"/>
</dbReference>
<dbReference type="InterPro" id="IPR012337">
    <property type="entry name" value="RNaseH-like_sf"/>
</dbReference>
<feature type="domain" description="C3H1-type" evidence="7">
    <location>
        <begin position="356"/>
        <end position="379"/>
    </location>
</feature>